<dbReference type="Proteomes" id="UP001150217">
    <property type="component" value="Unassembled WGS sequence"/>
</dbReference>
<evidence type="ECO:0000313" key="2">
    <source>
        <dbReference type="Proteomes" id="UP001150217"/>
    </source>
</evidence>
<name>A0ABQ8VNW7_9AGAR</name>
<protein>
    <submittedName>
        <fullName evidence="1">Serum paraoxonase/arylesterase</fullName>
    </submittedName>
</protein>
<keyword evidence="2" id="KW-1185">Reference proteome</keyword>
<dbReference type="InterPro" id="IPR051288">
    <property type="entry name" value="Serum_paraoxonase/arylesterase"/>
</dbReference>
<sequence>MPSSVTTVLCAVFASLAVLYQIYVSLLVKVVGLFRTVQTFGLDAAACKDIPELQACEKIVLHQPSGLLYLACSTPESRLAWTPAMDQLNVQGRSNDDYVATYDPTTSKVTRLQLENFDSDQPISVHGMDVVQSTSNGNELFVFVINHRAPPTGQDSRKVGADSVIEVFKTTVSGDRLVHINTVRDPRVIVSPNDVVGEADGKGFFFTNDQGSKISNSYNLFSATTSVGYCHLDHGCKFVALGLYSSNGIVKASTNNTIYVSSNLGGKINVFERQSDNALLLKDVNEKGQALDNISLDNRDQLWVAAFPKIRDNIENLSKDPHHVASVAAFKISANTGGSSHGEKYNVEKRPLLLSCHTCFDIQILEDDGTIVSGSTSIVHDSDRGLIFMHGIAAPHLTVCRMLALNQSQD</sequence>
<dbReference type="PANTHER" id="PTHR11799:SF12">
    <property type="entry name" value="PARAOXONASE-RELATED"/>
    <property type="match status" value="1"/>
</dbReference>
<dbReference type="Gene3D" id="2.120.10.30">
    <property type="entry name" value="TolB, C-terminal domain"/>
    <property type="match status" value="1"/>
</dbReference>
<dbReference type="EMBL" id="JANVFT010000017">
    <property type="protein sequence ID" value="KAJ4498067.1"/>
    <property type="molecule type" value="Genomic_DNA"/>
</dbReference>
<accession>A0ABQ8VNW7</accession>
<dbReference type="PANTHER" id="PTHR11799">
    <property type="entry name" value="PARAOXONASE"/>
    <property type="match status" value="1"/>
</dbReference>
<reference evidence="1" key="1">
    <citation type="submission" date="2022-08" db="EMBL/GenBank/DDBJ databases">
        <title>A Global Phylogenomic Analysis of the Shiitake Genus Lentinula.</title>
        <authorList>
            <consortium name="DOE Joint Genome Institute"/>
            <person name="Sierra-Patev S."/>
            <person name="Min B."/>
            <person name="Naranjo-Ortiz M."/>
            <person name="Looney B."/>
            <person name="Konkel Z."/>
            <person name="Slot J.C."/>
            <person name="Sakamoto Y."/>
            <person name="Steenwyk J.L."/>
            <person name="Rokas A."/>
            <person name="Carro J."/>
            <person name="Camarero S."/>
            <person name="Ferreira P."/>
            <person name="Molpeceres G."/>
            <person name="Ruiz-Duenas F.J."/>
            <person name="Serrano A."/>
            <person name="Henrissat B."/>
            <person name="Drula E."/>
            <person name="Hughes K.W."/>
            <person name="Mata J.L."/>
            <person name="Ishikawa N.K."/>
            <person name="Vargas-Isla R."/>
            <person name="Ushijima S."/>
            <person name="Smith C.A."/>
            <person name="Ahrendt S."/>
            <person name="Andreopoulos W."/>
            <person name="He G."/>
            <person name="Labutti K."/>
            <person name="Lipzen A."/>
            <person name="Ng V."/>
            <person name="Riley R."/>
            <person name="Sandor L."/>
            <person name="Barry K."/>
            <person name="Martinez A.T."/>
            <person name="Xiao Y."/>
            <person name="Gibbons J.G."/>
            <person name="Terashima K."/>
            <person name="Grigoriev I.V."/>
            <person name="Hibbett D.S."/>
        </authorList>
    </citation>
    <scope>NUCLEOTIDE SEQUENCE</scope>
    <source>
        <strain evidence="1">RHP3577 ss4</strain>
    </source>
</reference>
<organism evidence="1 2">
    <name type="scientific">Lentinula lateritia</name>
    <dbReference type="NCBI Taxonomy" id="40482"/>
    <lineage>
        <taxon>Eukaryota</taxon>
        <taxon>Fungi</taxon>
        <taxon>Dikarya</taxon>
        <taxon>Basidiomycota</taxon>
        <taxon>Agaricomycotina</taxon>
        <taxon>Agaricomycetes</taxon>
        <taxon>Agaricomycetidae</taxon>
        <taxon>Agaricales</taxon>
        <taxon>Marasmiineae</taxon>
        <taxon>Omphalotaceae</taxon>
        <taxon>Lentinula</taxon>
    </lineage>
</organism>
<dbReference type="SUPFAM" id="SSF63829">
    <property type="entry name" value="Calcium-dependent phosphotriesterase"/>
    <property type="match status" value="1"/>
</dbReference>
<proteinExistence type="predicted"/>
<gene>
    <name evidence="1" type="ORF">C8R41DRAFT_757658</name>
</gene>
<dbReference type="InterPro" id="IPR011042">
    <property type="entry name" value="6-blade_b-propeller_TolB-like"/>
</dbReference>
<evidence type="ECO:0000313" key="1">
    <source>
        <dbReference type="EMBL" id="KAJ4498067.1"/>
    </source>
</evidence>
<comment type="caution">
    <text evidence="1">The sequence shown here is derived from an EMBL/GenBank/DDBJ whole genome shotgun (WGS) entry which is preliminary data.</text>
</comment>